<accession>A0A6N3X275</accession>
<protein>
    <submittedName>
        <fullName evidence="1">Uncharacterized protein</fullName>
    </submittedName>
</protein>
<dbReference type="AlphaFoldDB" id="A0A6N3X275"/>
<gene>
    <name evidence="1" type="ORF">TH68_09640</name>
</gene>
<organism evidence="1 2">
    <name type="scientific">Candidatus Synechococcus spongiarum 142</name>
    <dbReference type="NCBI Taxonomy" id="1608213"/>
    <lineage>
        <taxon>Bacteria</taxon>
        <taxon>Bacillati</taxon>
        <taxon>Cyanobacteriota</taxon>
        <taxon>Cyanophyceae</taxon>
        <taxon>Synechococcales</taxon>
        <taxon>Synechococcaceae</taxon>
        <taxon>Synechococcus</taxon>
    </lineage>
</organism>
<evidence type="ECO:0000313" key="2">
    <source>
        <dbReference type="Proteomes" id="UP000035054"/>
    </source>
</evidence>
<reference evidence="1 2" key="1">
    <citation type="submission" date="2015-01" db="EMBL/GenBank/DDBJ databases">
        <title>Lifestyle Evolution in Cyanobacterial Symbionts of Sponges.</title>
        <authorList>
            <person name="Burgsdorf I."/>
            <person name="Slaby B.M."/>
            <person name="Handley K.M."/>
            <person name="Haber M."/>
            <person name="Blom J."/>
            <person name="Marshall C.W."/>
            <person name="Gilbert J.A."/>
            <person name="Hentschel U."/>
            <person name="Steindler L."/>
        </authorList>
    </citation>
    <scope>NUCLEOTIDE SEQUENCE [LARGE SCALE GENOMIC DNA]</scope>
    <source>
        <strain evidence="1">142</strain>
    </source>
</reference>
<sequence length="87" mass="9522">MEQRSSADLIPTALNPLTHSQLLALQDWVGQLQRILQWEVDHDFVNSRGHSGHFAEVLARGLAAAPLAALRDSHTCGELRAGFSAYS</sequence>
<proteinExistence type="predicted"/>
<dbReference type="EMBL" id="JXUO01000302">
    <property type="protein sequence ID" value="KKZ10884.1"/>
    <property type="molecule type" value="Genomic_DNA"/>
</dbReference>
<feature type="non-terminal residue" evidence="1">
    <location>
        <position position="87"/>
    </location>
</feature>
<evidence type="ECO:0000313" key="1">
    <source>
        <dbReference type="EMBL" id="KKZ10884.1"/>
    </source>
</evidence>
<name>A0A6N3X275_9SYNE</name>
<dbReference type="Proteomes" id="UP000035054">
    <property type="component" value="Unassembled WGS sequence"/>
</dbReference>
<comment type="caution">
    <text evidence="1">The sequence shown here is derived from an EMBL/GenBank/DDBJ whole genome shotgun (WGS) entry which is preliminary data.</text>
</comment>